<name>A0A6J5LSY4_9CAUD</name>
<evidence type="ECO:0000313" key="3">
    <source>
        <dbReference type="EMBL" id="CAB4134829.1"/>
    </source>
</evidence>
<keyword evidence="1" id="KW-0175">Coiled coil</keyword>
<accession>A0A6J5LSY4</accession>
<protein>
    <recommendedName>
        <fullName evidence="2">NrS-1 polymerase-like helicase domain-containing protein</fullName>
    </recommendedName>
</protein>
<gene>
    <name evidence="3" type="ORF">UFOVP281_10</name>
</gene>
<evidence type="ECO:0000259" key="2">
    <source>
        <dbReference type="Pfam" id="PF19263"/>
    </source>
</evidence>
<evidence type="ECO:0000256" key="1">
    <source>
        <dbReference type="SAM" id="Coils"/>
    </source>
</evidence>
<feature type="coiled-coil region" evidence="1">
    <location>
        <begin position="7"/>
        <end position="97"/>
    </location>
</feature>
<sequence length="584" mass="68038">MSNIISIEVYETENKLEEKRREFKEQQQALMDVLPELKNEIYKLEAEKVNAAKGEKGKIQAKLVDKKNELKRFNDKIKLLQDDIDSIQKDIVSIRDEQSNVEYSEASETNVIKCLENLNANFIASENKWHCIYDNEDRSQPQVKVLDNEVMKSMVLCETGWTEKNETSIKEIAHASHRMYRDVERTFKKPKKGVLNQMTELQKFWLKPIYDEEPHIAITTLIENLADGDQDYINFLERYVAYTYIKPHDIFAPNIDSSAKGGSGRDTFFRMLEIIFTEECCGEANKETFGGTHNGELWGKVLVKISEQNSSKIDFDQFKNLTGGHNFRLRRMGTDAQQTARTFRFVIMSNRYSGTIPLTGKGKGSEDRRVEPIISLTSLTSRIAMNFGLDEKSEEGSIKIYDILQDWQDNVYQNEAEIARWLGYIIRKHKPENIKKLVPLHGKYYEQMKDRQKNAFNRFMEIVKDLSQSTTCYDIKTMHKIYEISTCQKLDKNNFGKRICQWLIDQSGEEWEIKLKDIYINGEVNRRSKRTVVYNKQHIKMGPQGEQNSLMFNAWDFLDADCLDDKGKDLDDNPHPNNILPDLL</sequence>
<dbReference type="Pfam" id="PF19263">
    <property type="entry name" value="DUF5906"/>
    <property type="match status" value="1"/>
</dbReference>
<organism evidence="3">
    <name type="scientific">uncultured Caudovirales phage</name>
    <dbReference type="NCBI Taxonomy" id="2100421"/>
    <lineage>
        <taxon>Viruses</taxon>
        <taxon>Duplodnaviria</taxon>
        <taxon>Heunggongvirae</taxon>
        <taxon>Uroviricota</taxon>
        <taxon>Caudoviricetes</taxon>
        <taxon>Peduoviridae</taxon>
        <taxon>Maltschvirus</taxon>
        <taxon>Maltschvirus maltsch</taxon>
    </lineage>
</organism>
<dbReference type="InterPro" id="IPR045455">
    <property type="entry name" value="NrS-1_pol-like_helicase"/>
</dbReference>
<dbReference type="EMBL" id="LR796295">
    <property type="protein sequence ID" value="CAB4134829.1"/>
    <property type="molecule type" value="Genomic_DNA"/>
</dbReference>
<proteinExistence type="predicted"/>
<reference evidence="3" key="1">
    <citation type="submission" date="2020-04" db="EMBL/GenBank/DDBJ databases">
        <authorList>
            <person name="Chiriac C."/>
            <person name="Salcher M."/>
            <person name="Ghai R."/>
            <person name="Kavagutti S V."/>
        </authorList>
    </citation>
    <scope>NUCLEOTIDE SEQUENCE</scope>
</reference>
<feature type="domain" description="NrS-1 polymerase-like helicase" evidence="2">
    <location>
        <begin position="259"/>
        <end position="363"/>
    </location>
</feature>